<dbReference type="EMBL" id="CAJVOS010000012">
    <property type="protein sequence ID" value="CAG8005795.1"/>
    <property type="molecule type" value="Genomic_DNA"/>
</dbReference>
<evidence type="ECO:0000313" key="3">
    <source>
        <dbReference type="Proteomes" id="UP001153618"/>
    </source>
</evidence>
<proteinExistence type="predicted"/>
<evidence type="ECO:0000313" key="2">
    <source>
        <dbReference type="EMBL" id="CAG8005795.1"/>
    </source>
</evidence>
<dbReference type="AlphaFoldDB" id="A0A9W4MQ13"/>
<keyword evidence="1" id="KW-0472">Membrane</keyword>
<gene>
    <name evidence="2" type="ORF">POLS_LOCUS1987</name>
</gene>
<keyword evidence="1" id="KW-0812">Transmembrane</keyword>
<keyword evidence="1" id="KW-1133">Transmembrane helix</keyword>
<name>A0A9W4MQ13_PENOL</name>
<organism evidence="2 3">
    <name type="scientific">Penicillium olsonii</name>
    <dbReference type="NCBI Taxonomy" id="99116"/>
    <lineage>
        <taxon>Eukaryota</taxon>
        <taxon>Fungi</taxon>
        <taxon>Dikarya</taxon>
        <taxon>Ascomycota</taxon>
        <taxon>Pezizomycotina</taxon>
        <taxon>Eurotiomycetes</taxon>
        <taxon>Eurotiomycetidae</taxon>
        <taxon>Eurotiales</taxon>
        <taxon>Aspergillaceae</taxon>
        <taxon>Penicillium</taxon>
    </lineage>
</organism>
<dbReference type="OrthoDB" id="6499973at2759"/>
<keyword evidence="3" id="KW-1185">Reference proteome</keyword>
<comment type="caution">
    <text evidence="2">The sequence shown here is derived from an EMBL/GenBank/DDBJ whole genome shotgun (WGS) entry which is preliminary data.</text>
</comment>
<feature type="transmembrane region" description="Helical" evidence="1">
    <location>
        <begin position="6"/>
        <end position="24"/>
    </location>
</feature>
<accession>A0A9W4MQ13</accession>
<evidence type="ECO:0000256" key="1">
    <source>
        <dbReference type="SAM" id="Phobius"/>
    </source>
</evidence>
<sequence>MSLAISIIYYLLLLLLFAYFVYHFPATSTSYASVNDPNDQVEELDHEKFYHHPVWSQRWHHPELTEEAFSKYQQEPWFKNAASRPSHQILTEFFPYNLPWGFIIYRTVYTPESEELWPIVLERIAETLKGGAMSEARGNETRVEQLTFKSHKDVIISDPHRWDTASIPQIRSHFVEYLRKLNQTGCPDIPRLACCLVIDEKSLRSIIKDERRGFLGVIDGWYNPEERYDSASYRGFMRVQLIGLWSLYLNLARNPMDMLVRITPMAGFQFTMAVMGRFRMKMGMNIPRTMH</sequence>
<protein>
    <submittedName>
        <fullName evidence="2">Uncharacterized protein</fullName>
    </submittedName>
</protein>
<dbReference type="Proteomes" id="UP001153618">
    <property type="component" value="Unassembled WGS sequence"/>
</dbReference>
<reference evidence="2" key="1">
    <citation type="submission" date="2021-07" db="EMBL/GenBank/DDBJ databases">
        <authorList>
            <person name="Branca A.L. A."/>
        </authorList>
    </citation>
    <scope>NUCLEOTIDE SEQUENCE</scope>
</reference>